<feature type="transmembrane region" description="Helical" evidence="8">
    <location>
        <begin position="218"/>
        <end position="241"/>
    </location>
</feature>
<dbReference type="PANTHER" id="PTHR34975:SF2">
    <property type="entry name" value="SPORE GERMINATION PROTEIN A2"/>
    <property type="match status" value="1"/>
</dbReference>
<feature type="transmembrane region" description="Helical" evidence="8">
    <location>
        <begin position="333"/>
        <end position="355"/>
    </location>
</feature>
<sequence length="366" mass="41395">MEKGKISALQMAIMMYPMIVASAILGVPSITAKYAKNDLWLSPIFASIIGYVTVYIVYKLHELYPKQTVIQFSEYILGRLLGKILGLLFLFFYIQTTGVILREYAEFIVDSFLVRTPISVTMASMVLLCAFIVYGGLEVIGRAAQLFFPLFVFPLLILIILVVPDFEFKNIFPILGDGIWPPIKGAIVPSGWFTEFFMVIFLFPFLTDKKKGMKYGMLTVFAVMVTLVVVNLVVLFVLGSATSSKVYPLMNVARYISIAEFFENFESAVMAIWIVGTFIKISGFYYVAVLSTAQWLKLSDYRPIIWPIGILIVVFGFWSIPNTLEIERFNEGTFPMFGIIVQTIIPLLLLLIAVLRKKKRKKTESS</sequence>
<accession>A0A0K9GQB8</accession>
<proteinExistence type="inferred from homology"/>
<evidence type="ECO:0000256" key="4">
    <source>
        <dbReference type="ARBA" id="ARBA00022544"/>
    </source>
</evidence>
<evidence type="ECO:0000256" key="8">
    <source>
        <dbReference type="SAM" id="Phobius"/>
    </source>
</evidence>
<keyword evidence="6 8" id="KW-1133">Transmembrane helix</keyword>
<comment type="subcellular location">
    <subcellularLocation>
        <location evidence="1">Membrane</location>
        <topology evidence="1">Multi-pass membrane protein</topology>
    </subcellularLocation>
</comment>
<name>A0A0K9GQB8_9BACI</name>
<dbReference type="GO" id="GO:0016020">
    <property type="term" value="C:membrane"/>
    <property type="evidence" value="ECO:0007669"/>
    <property type="project" value="UniProtKB-SubCell"/>
</dbReference>
<comment type="caution">
    <text evidence="9">The sequence shown here is derived from an EMBL/GenBank/DDBJ whole genome shotgun (WGS) entry which is preliminary data.</text>
</comment>
<organism evidence="9 10">
    <name type="scientific">Peribacillus loiseleuriae</name>
    <dbReference type="NCBI Taxonomy" id="1679170"/>
    <lineage>
        <taxon>Bacteria</taxon>
        <taxon>Bacillati</taxon>
        <taxon>Bacillota</taxon>
        <taxon>Bacilli</taxon>
        <taxon>Bacillales</taxon>
        <taxon>Bacillaceae</taxon>
        <taxon>Peribacillus</taxon>
    </lineage>
</organism>
<feature type="transmembrane region" description="Helical" evidence="8">
    <location>
        <begin position="12"/>
        <end position="34"/>
    </location>
</feature>
<feature type="transmembrane region" description="Helical" evidence="8">
    <location>
        <begin position="304"/>
        <end position="321"/>
    </location>
</feature>
<dbReference type="AlphaFoldDB" id="A0A0K9GQB8"/>
<dbReference type="PATRIC" id="fig|1679170.3.peg.944"/>
<dbReference type="RefSeq" id="WP_049680177.1">
    <property type="nucleotide sequence ID" value="NZ_LFZW01000001.1"/>
</dbReference>
<dbReference type="EMBL" id="LFZW01000001">
    <property type="protein sequence ID" value="KMY48850.1"/>
    <property type="molecule type" value="Genomic_DNA"/>
</dbReference>
<feature type="transmembrane region" description="Helical" evidence="8">
    <location>
        <begin position="40"/>
        <end position="60"/>
    </location>
</feature>
<dbReference type="GO" id="GO:0009847">
    <property type="term" value="P:spore germination"/>
    <property type="evidence" value="ECO:0007669"/>
    <property type="project" value="InterPro"/>
</dbReference>
<feature type="transmembrane region" description="Helical" evidence="8">
    <location>
        <begin position="186"/>
        <end position="206"/>
    </location>
</feature>
<dbReference type="OrthoDB" id="2078716at2"/>
<dbReference type="NCBIfam" id="TIGR00912">
    <property type="entry name" value="2A0309"/>
    <property type="match status" value="1"/>
</dbReference>
<feature type="transmembrane region" description="Helical" evidence="8">
    <location>
        <begin position="270"/>
        <end position="292"/>
    </location>
</feature>
<keyword evidence="4" id="KW-0309">Germination</keyword>
<evidence type="ECO:0000256" key="7">
    <source>
        <dbReference type="ARBA" id="ARBA00023136"/>
    </source>
</evidence>
<evidence type="ECO:0000256" key="5">
    <source>
        <dbReference type="ARBA" id="ARBA00022692"/>
    </source>
</evidence>
<keyword evidence="5 8" id="KW-0812">Transmembrane</keyword>
<feature type="transmembrane region" description="Helical" evidence="8">
    <location>
        <begin position="146"/>
        <end position="166"/>
    </location>
</feature>
<feature type="transmembrane region" description="Helical" evidence="8">
    <location>
        <begin position="80"/>
        <end position="100"/>
    </location>
</feature>
<dbReference type="STRING" id="1679170.AC625_04405"/>
<comment type="similarity">
    <text evidence="2">Belongs to the amino acid-polyamine-organocation (APC) superfamily. Spore germination protein (SGP) (TC 2.A.3.9) family.</text>
</comment>
<evidence type="ECO:0000256" key="2">
    <source>
        <dbReference type="ARBA" id="ARBA00007998"/>
    </source>
</evidence>
<keyword evidence="7 8" id="KW-0472">Membrane</keyword>
<reference evidence="10" key="1">
    <citation type="submission" date="2015-07" db="EMBL/GenBank/DDBJ databases">
        <title>Genome sequencing project for genomic taxonomy and phylogenomics of Bacillus-like bacteria.</title>
        <authorList>
            <person name="Liu B."/>
            <person name="Wang J."/>
            <person name="Zhu Y."/>
            <person name="Liu G."/>
            <person name="Chen Q."/>
            <person name="Chen Z."/>
            <person name="Lan J."/>
            <person name="Che J."/>
            <person name="Ge C."/>
            <person name="Shi H."/>
            <person name="Pan Z."/>
            <person name="Liu X."/>
        </authorList>
    </citation>
    <scope>NUCLEOTIDE SEQUENCE [LARGE SCALE GENOMIC DNA]</scope>
    <source>
        <strain evidence="10">FJAT-27997</strain>
    </source>
</reference>
<dbReference type="InterPro" id="IPR004761">
    <property type="entry name" value="Spore_GerAB"/>
</dbReference>
<keyword evidence="10" id="KW-1185">Reference proteome</keyword>
<dbReference type="Proteomes" id="UP000037146">
    <property type="component" value="Unassembled WGS sequence"/>
</dbReference>
<dbReference type="Pfam" id="PF03845">
    <property type="entry name" value="Spore_permease"/>
    <property type="match status" value="1"/>
</dbReference>
<dbReference type="PANTHER" id="PTHR34975">
    <property type="entry name" value="SPORE GERMINATION PROTEIN A2"/>
    <property type="match status" value="1"/>
</dbReference>
<evidence type="ECO:0000256" key="3">
    <source>
        <dbReference type="ARBA" id="ARBA00022448"/>
    </source>
</evidence>
<protein>
    <submittedName>
        <fullName evidence="9">Spore gernimation protein</fullName>
    </submittedName>
</protein>
<evidence type="ECO:0000313" key="9">
    <source>
        <dbReference type="EMBL" id="KMY48850.1"/>
    </source>
</evidence>
<dbReference type="Gene3D" id="1.20.1740.10">
    <property type="entry name" value="Amino acid/polyamine transporter I"/>
    <property type="match status" value="1"/>
</dbReference>
<feature type="transmembrane region" description="Helical" evidence="8">
    <location>
        <begin position="112"/>
        <end position="134"/>
    </location>
</feature>
<evidence type="ECO:0000256" key="6">
    <source>
        <dbReference type="ARBA" id="ARBA00022989"/>
    </source>
</evidence>
<evidence type="ECO:0000256" key="1">
    <source>
        <dbReference type="ARBA" id="ARBA00004141"/>
    </source>
</evidence>
<gene>
    <name evidence="9" type="ORF">AC625_04405</name>
</gene>
<keyword evidence="3" id="KW-0813">Transport</keyword>
<evidence type="ECO:0000313" key="10">
    <source>
        <dbReference type="Proteomes" id="UP000037146"/>
    </source>
</evidence>